<sequence length="27" mass="3315">MCSLYYCFGNHLFLTWMIFVPTYSYTL</sequence>
<proteinExistence type="predicted"/>
<reference evidence="1" key="2">
    <citation type="journal article" date="2015" name="Data Brief">
        <title>Shoot transcriptome of the giant reed, Arundo donax.</title>
        <authorList>
            <person name="Barrero R.A."/>
            <person name="Guerrero F.D."/>
            <person name="Moolhuijzen P."/>
            <person name="Goolsby J.A."/>
            <person name="Tidwell J."/>
            <person name="Bellgard S.E."/>
            <person name="Bellgard M.I."/>
        </authorList>
    </citation>
    <scope>NUCLEOTIDE SEQUENCE</scope>
    <source>
        <tissue evidence="1">Shoot tissue taken approximately 20 cm above the soil surface</tissue>
    </source>
</reference>
<protein>
    <submittedName>
        <fullName evidence="1">Uncharacterized protein</fullName>
    </submittedName>
</protein>
<dbReference type="AlphaFoldDB" id="A0A0A9FIR6"/>
<accession>A0A0A9FIR6</accession>
<dbReference type="EMBL" id="GBRH01185654">
    <property type="protein sequence ID" value="JAE12242.1"/>
    <property type="molecule type" value="Transcribed_RNA"/>
</dbReference>
<name>A0A0A9FIR6_ARUDO</name>
<organism evidence="1">
    <name type="scientific">Arundo donax</name>
    <name type="common">Giant reed</name>
    <name type="synonym">Donax arundinaceus</name>
    <dbReference type="NCBI Taxonomy" id="35708"/>
    <lineage>
        <taxon>Eukaryota</taxon>
        <taxon>Viridiplantae</taxon>
        <taxon>Streptophyta</taxon>
        <taxon>Embryophyta</taxon>
        <taxon>Tracheophyta</taxon>
        <taxon>Spermatophyta</taxon>
        <taxon>Magnoliopsida</taxon>
        <taxon>Liliopsida</taxon>
        <taxon>Poales</taxon>
        <taxon>Poaceae</taxon>
        <taxon>PACMAD clade</taxon>
        <taxon>Arundinoideae</taxon>
        <taxon>Arundineae</taxon>
        <taxon>Arundo</taxon>
    </lineage>
</organism>
<reference evidence="1" key="1">
    <citation type="submission" date="2014-09" db="EMBL/GenBank/DDBJ databases">
        <authorList>
            <person name="Magalhaes I.L.F."/>
            <person name="Oliveira U."/>
            <person name="Santos F.R."/>
            <person name="Vidigal T.H.D.A."/>
            <person name="Brescovit A.D."/>
            <person name="Santos A.J."/>
        </authorList>
    </citation>
    <scope>NUCLEOTIDE SEQUENCE</scope>
    <source>
        <tissue evidence="1">Shoot tissue taken approximately 20 cm above the soil surface</tissue>
    </source>
</reference>
<evidence type="ECO:0000313" key="1">
    <source>
        <dbReference type="EMBL" id="JAE12242.1"/>
    </source>
</evidence>